<proteinExistence type="predicted"/>
<name>G2JAW2_9BURK</name>
<keyword evidence="1" id="KW-0175">Coiled coil</keyword>
<comment type="caution">
    <text evidence="2">The sequence shown here is derived from an EMBL/GenBank/DDBJ whole genome shotgun (WGS) entry which is preliminary data.</text>
</comment>
<evidence type="ECO:0000256" key="1">
    <source>
        <dbReference type="SAM" id="Coils"/>
    </source>
</evidence>
<keyword evidence="3" id="KW-1185">Reference proteome</keyword>
<sequence length="191" mass="21303">MEIGVFLLSVFKSLGTSLAGQYVKAFWRWLRGPLRRIRELHARYNALVSENAALIERNTALVHENAQVVAQNQQLVSENAALVTRNQALISENAALSKKNAELEKRLDNELGHHIPGFENYQKCIDGYGNVFLEDFKTVRKSGAEPTRACILCAQEGKKTLINQESYDFTRTGGRAGPACPIHFIVTEANC</sequence>
<dbReference type="EMBL" id="CAFB01000051">
    <property type="protein sequence ID" value="CCD29914.1"/>
    <property type="molecule type" value="Genomic_DNA"/>
</dbReference>
<protein>
    <submittedName>
        <fullName evidence="2">Uncharacterized protein</fullName>
    </submittedName>
</protein>
<gene>
    <name evidence="2" type="ORF">CAGGBEG34_330006</name>
</gene>
<evidence type="ECO:0000313" key="2">
    <source>
        <dbReference type="EMBL" id="CCD29914.1"/>
    </source>
</evidence>
<dbReference type="RefSeq" id="WP_006683011.1">
    <property type="nucleotide sequence ID" value="NZ_CAFB01000051.1"/>
</dbReference>
<feature type="coiled-coil region" evidence="1">
    <location>
        <begin position="86"/>
        <end position="113"/>
    </location>
</feature>
<dbReference type="Proteomes" id="UP000054051">
    <property type="component" value="Unassembled WGS sequence"/>
</dbReference>
<dbReference type="OrthoDB" id="9823947at2"/>
<dbReference type="AlphaFoldDB" id="G2JAW2"/>
<organism evidence="2 3">
    <name type="scientific">Candidatus Glomeribacter gigasporarum BEG34</name>
    <dbReference type="NCBI Taxonomy" id="1070319"/>
    <lineage>
        <taxon>Bacteria</taxon>
        <taxon>Pseudomonadati</taxon>
        <taxon>Pseudomonadota</taxon>
        <taxon>Betaproteobacteria</taxon>
        <taxon>Burkholderiales</taxon>
        <taxon>Burkholderiaceae</taxon>
        <taxon>Candidatus Glomeribacter</taxon>
    </lineage>
</organism>
<accession>G2JAW2</accession>
<evidence type="ECO:0000313" key="3">
    <source>
        <dbReference type="Proteomes" id="UP000054051"/>
    </source>
</evidence>
<reference evidence="2 3" key="1">
    <citation type="submission" date="2011-08" db="EMBL/GenBank/DDBJ databases">
        <title>The genome of the obligate endobacterium of an arbuscular mycorrhizal fungus reveals an interphylum network of nutritional interactions.</title>
        <authorList>
            <person name="Ghignone S."/>
            <person name="Salvioli A."/>
            <person name="Anca I."/>
            <person name="Lumini E."/>
            <person name="Ortu G."/>
            <person name="Petiti L."/>
            <person name="Cruveiller S."/>
            <person name="Bianciotto V."/>
            <person name="Piffanelli P."/>
            <person name="Lanfranco L."/>
            <person name="Bonfante P."/>
        </authorList>
    </citation>
    <scope>NUCLEOTIDE SEQUENCE [LARGE SCALE GENOMIC DNA]</scope>
    <source>
        <strain evidence="2 3">BEG34</strain>
    </source>
</reference>